<dbReference type="Proteomes" id="UP000222824">
    <property type="component" value="Unassembled WGS sequence"/>
</dbReference>
<keyword evidence="2" id="KW-0812">Transmembrane</keyword>
<dbReference type="RefSeq" id="WP_099254291.1">
    <property type="nucleotide sequence ID" value="NZ_NHOA01000020.1"/>
</dbReference>
<dbReference type="OrthoDB" id="330633at2157"/>
<accession>A0A2G1WM13</accession>
<feature type="domain" description="DUF7322" evidence="3">
    <location>
        <begin position="47"/>
        <end position="107"/>
    </location>
</feature>
<evidence type="ECO:0000313" key="5">
    <source>
        <dbReference type="Proteomes" id="UP000222824"/>
    </source>
</evidence>
<organism evidence="4 5">
    <name type="scientific">Halorubrum persicum</name>
    <dbReference type="NCBI Taxonomy" id="1383844"/>
    <lineage>
        <taxon>Archaea</taxon>
        <taxon>Methanobacteriati</taxon>
        <taxon>Methanobacteriota</taxon>
        <taxon>Stenosarchaea group</taxon>
        <taxon>Halobacteria</taxon>
        <taxon>Halobacteriales</taxon>
        <taxon>Haloferacaceae</taxon>
        <taxon>Halorubrum</taxon>
    </lineage>
</organism>
<feature type="transmembrane region" description="Helical" evidence="2">
    <location>
        <begin position="86"/>
        <end position="102"/>
    </location>
</feature>
<evidence type="ECO:0000256" key="2">
    <source>
        <dbReference type="SAM" id="Phobius"/>
    </source>
</evidence>
<dbReference type="Pfam" id="PF24008">
    <property type="entry name" value="DUF7322"/>
    <property type="match status" value="1"/>
</dbReference>
<dbReference type="AlphaFoldDB" id="A0A2G1WM13"/>
<feature type="compositionally biased region" description="Acidic residues" evidence="1">
    <location>
        <begin position="1"/>
        <end position="11"/>
    </location>
</feature>
<proteinExistence type="predicted"/>
<dbReference type="EMBL" id="NHOA01000020">
    <property type="protein sequence ID" value="PHQ40006.1"/>
    <property type="molecule type" value="Genomic_DNA"/>
</dbReference>
<comment type="caution">
    <text evidence="4">The sequence shown here is derived from an EMBL/GenBank/DDBJ whole genome shotgun (WGS) entry which is preliminary data.</text>
</comment>
<feature type="compositionally biased region" description="Acidic residues" evidence="1">
    <location>
        <begin position="116"/>
        <end position="152"/>
    </location>
</feature>
<feature type="transmembrane region" description="Helical" evidence="2">
    <location>
        <begin position="56"/>
        <end position="80"/>
    </location>
</feature>
<sequence>MFSLDEDDEGEVSFGESSDAEREMTPDIPKAPSVKTFDDGGDFEGASDVDSGTLRAFVIAVIYANAAVLLVALGPMLWFFEGWSRIGPALFAAGLLAGVRTYQTYRSWERSRDAAESDSDDEAATDEPVAESDDADSAPDVERDDDTETPEA</sequence>
<protein>
    <recommendedName>
        <fullName evidence="3">DUF7322 domain-containing protein</fullName>
    </recommendedName>
</protein>
<name>A0A2G1WM13_9EURY</name>
<evidence type="ECO:0000313" key="4">
    <source>
        <dbReference type="EMBL" id="PHQ40006.1"/>
    </source>
</evidence>
<evidence type="ECO:0000259" key="3">
    <source>
        <dbReference type="Pfam" id="PF24008"/>
    </source>
</evidence>
<keyword evidence="5" id="KW-1185">Reference proteome</keyword>
<keyword evidence="2" id="KW-1133">Transmembrane helix</keyword>
<dbReference type="InterPro" id="IPR055746">
    <property type="entry name" value="DUF7322"/>
</dbReference>
<keyword evidence="2" id="KW-0472">Membrane</keyword>
<reference evidence="4 5" key="1">
    <citation type="journal article" date="2014" name="Front. Microbiol.">
        <title>Population and genomic analysis of the genus Halorubrum.</title>
        <authorList>
            <person name="Fullmer M.S."/>
            <person name="Soucy S.M."/>
            <person name="Swithers K.S."/>
            <person name="Makkay A.M."/>
            <person name="Wheeler R."/>
            <person name="Ventosa A."/>
            <person name="Gogarten J.P."/>
            <person name="Papke R.T."/>
        </authorList>
    </citation>
    <scope>NUCLEOTIDE SEQUENCE [LARGE SCALE GENOMIC DNA]</scope>
    <source>
        <strain evidence="4 5">C49</strain>
    </source>
</reference>
<evidence type="ECO:0000256" key="1">
    <source>
        <dbReference type="SAM" id="MobiDB-lite"/>
    </source>
</evidence>
<feature type="region of interest" description="Disordered" evidence="1">
    <location>
        <begin position="108"/>
        <end position="152"/>
    </location>
</feature>
<feature type="region of interest" description="Disordered" evidence="1">
    <location>
        <begin position="1"/>
        <end position="40"/>
    </location>
</feature>
<gene>
    <name evidence="4" type="ORF">DJ69_03280</name>
</gene>